<dbReference type="InterPro" id="IPR003333">
    <property type="entry name" value="CMAS"/>
</dbReference>
<evidence type="ECO:0000256" key="3">
    <source>
        <dbReference type="ARBA" id="ARBA00022679"/>
    </source>
</evidence>
<comment type="similarity">
    <text evidence="1">Belongs to the CFA/CMAS family.</text>
</comment>
<comment type="caution">
    <text evidence="6">The sequence shown here is derived from an EMBL/GenBank/DDBJ whole genome shotgun (WGS) entry which is preliminary data.</text>
</comment>
<dbReference type="EMBL" id="BRXY01000177">
    <property type="protein sequence ID" value="GMH74244.1"/>
    <property type="molecule type" value="Genomic_DNA"/>
</dbReference>
<dbReference type="CDD" id="cd02440">
    <property type="entry name" value="AdoMet_MTases"/>
    <property type="match status" value="1"/>
</dbReference>
<proteinExistence type="inferred from homology"/>
<evidence type="ECO:0000313" key="7">
    <source>
        <dbReference type="Proteomes" id="UP001165085"/>
    </source>
</evidence>
<dbReference type="Proteomes" id="UP001165085">
    <property type="component" value="Unassembled WGS sequence"/>
</dbReference>
<dbReference type="Gene3D" id="3.40.50.150">
    <property type="entry name" value="Vaccinia Virus protein VP39"/>
    <property type="match status" value="1"/>
</dbReference>
<dbReference type="AlphaFoldDB" id="A0A9W7ATS6"/>
<keyword evidence="7" id="KW-1185">Reference proteome</keyword>
<dbReference type="PANTHER" id="PTHR43667">
    <property type="entry name" value="CYCLOPROPANE-FATTY-ACYL-PHOSPHOLIPID SYNTHASE"/>
    <property type="match status" value="1"/>
</dbReference>
<dbReference type="InterPro" id="IPR029063">
    <property type="entry name" value="SAM-dependent_MTases_sf"/>
</dbReference>
<evidence type="ECO:0000256" key="1">
    <source>
        <dbReference type="ARBA" id="ARBA00010815"/>
    </source>
</evidence>
<dbReference type="InterPro" id="IPR050723">
    <property type="entry name" value="CFA/CMAS"/>
</dbReference>
<keyword evidence="4" id="KW-0949">S-adenosyl-L-methionine</keyword>
<organism evidence="6 7">
    <name type="scientific">Triparma strigata</name>
    <dbReference type="NCBI Taxonomy" id="1606541"/>
    <lineage>
        <taxon>Eukaryota</taxon>
        <taxon>Sar</taxon>
        <taxon>Stramenopiles</taxon>
        <taxon>Ochrophyta</taxon>
        <taxon>Bolidophyceae</taxon>
        <taxon>Parmales</taxon>
        <taxon>Triparmaceae</taxon>
        <taxon>Triparma</taxon>
    </lineage>
</organism>
<dbReference type="PANTHER" id="PTHR43667:SF2">
    <property type="entry name" value="FATTY ACID C-METHYL TRANSFERASE"/>
    <property type="match status" value="1"/>
</dbReference>
<reference evidence="7" key="1">
    <citation type="journal article" date="2023" name="Commun. Biol.">
        <title>Genome analysis of Parmales, the sister group of diatoms, reveals the evolutionary specialization of diatoms from phago-mixotrophs to photoautotrophs.</title>
        <authorList>
            <person name="Ban H."/>
            <person name="Sato S."/>
            <person name="Yoshikawa S."/>
            <person name="Yamada K."/>
            <person name="Nakamura Y."/>
            <person name="Ichinomiya M."/>
            <person name="Sato N."/>
            <person name="Blanc-Mathieu R."/>
            <person name="Endo H."/>
            <person name="Kuwata A."/>
            <person name="Ogata H."/>
        </authorList>
    </citation>
    <scope>NUCLEOTIDE SEQUENCE [LARGE SCALE GENOMIC DNA]</scope>
    <source>
        <strain evidence="7">NIES 3701</strain>
    </source>
</reference>
<dbReference type="Pfam" id="PF02353">
    <property type="entry name" value="CMAS"/>
    <property type="match status" value="1"/>
</dbReference>
<dbReference type="GO" id="GO:0008168">
    <property type="term" value="F:methyltransferase activity"/>
    <property type="evidence" value="ECO:0007669"/>
    <property type="project" value="UniProtKB-KW"/>
</dbReference>
<dbReference type="GO" id="GO:0008610">
    <property type="term" value="P:lipid biosynthetic process"/>
    <property type="evidence" value="ECO:0007669"/>
    <property type="project" value="InterPro"/>
</dbReference>
<name>A0A9W7ATS6_9STRA</name>
<evidence type="ECO:0000256" key="4">
    <source>
        <dbReference type="ARBA" id="ARBA00022691"/>
    </source>
</evidence>
<dbReference type="PIRSF" id="PIRSF003085">
    <property type="entry name" value="CMAS"/>
    <property type="match status" value="1"/>
</dbReference>
<dbReference type="GO" id="GO:0032259">
    <property type="term" value="P:methylation"/>
    <property type="evidence" value="ECO:0007669"/>
    <property type="project" value="UniProtKB-KW"/>
</dbReference>
<sequence>MERAGVALLRRATGTDLTVRTDTATYEGTAKGCMYVPNLLRFLWTVATRGEIGFGEAFTAEEWKVEGVDLGNLLKELARSGNNESWFDSVKHLWPGEWFRKWRMTYARLDTEVAKQLIEVAYDVSDDLFRAMLDPSMTYTCARWGTGAKNLEEAQRIKRQMLIDKAALPEEGARVLDIGCGWGGLVNHVASASPSAADVVGISNSPGMVALAKQHNKDASNVRIVETDYRKTALTKGSLDAIFSVEMLEAIGVDQFPQFAEVCAELLKPGGRAVIQVITAPAWSNPVARSKVKRNETFVTTYIFPGSQIPHLEHLLEAMAPFFDCTHTESFGHDYARTLRNWRENVTSRKPDVPETLQRCYEYYLAWCEAGFATELLNVHQVVFVRKTV</sequence>
<evidence type="ECO:0008006" key="8">
    <source>
        <dbReference type="Google" id="ProtNLM"/>
    </source>
</evidence>
<protein>
    <recommendedName>
        <fullName evidence="8">Cyclopropane-fatty-acyl-phospholipid synthase</fullName>
    </recommendedName>
</protein>
<gene>
    <name evidence="6" type="ORF">TrST_g14011</name>
</gene>
<evidence type="ECO:0000256" key="2">
    <source>
        <dbReference type="ARBA" id="ARBA00022603"/>
    </source>
</evidence>
<keyword evidence="2" id="KW-0489">Methyltransferase</keyword>
<dbReference type="OrthoDB" id="412182at2759"/>
<evidence type="ECO:0000313" key="6">
    <source>
        <dbReference type="EMBL" id="GMH74244.1"/>
    </source>
</evidence>
<dbReference type="SUPFAM" id="SSF53335">
    <property type="entry name" value="S-adenosyl-L-methionine-dependent methyltransferases"/>
    <property type="match status" value="1"/>
</dbReference>
<keyword evidence="5" id="KW-0443">Lipid metabolism</keyword>
<accession>A0A9W7ATS6</accession>
<evidence type="ECO:0000256" key="5">
    <source>
        <dbReference type="ARBA" id="ARBA00023098"/>
    </source>
</evidence>
<keyword evidence="3" id="KW-0808">Transferase</keyword>